<dbReference type="GO" id="GO:0061817">
    <property type="term" value="P:endoplasmic reticulum-plasma membrane tethering"/>
    <property type="evidence" value="ECO:0007669"/>
    <property type="project" value="TreeGrafter"/>
</dbReference>
<dbReference type="FunFam" id="2.60.40.10:FF:000813">
    <property type="entry name" value="Vesicle-associated protein 1-1"/>
    <property type="match status" value="1"/>
</dbReference>
<keyword evidence="6" id="KW-1185">Reference proteome</keyword>
<accession>A0AAV3NVK7</accession>
<name>A0AAV3NVK7_LITER</name>
<evidence type="ECO:0000313" key="5">
    <source>
        <dbReference type="EMBL" id="GAA0142040.1"/>
    </source>
</evidence>
<reference evidence="5 6" key="1">
    <citation type="submission" date="2024-01" db="EMBL/GenBank/DDBJ databases">
        <title>The complete chloroplast genome sequence of Lithospermum erythrorhizon: insights into the phylogenetic relationship among Boraginaceae species and the maternal lineages of purple gromwells.</title>
        <authorList>
            <person name="Okada T."/>
            <person name="Watanabe K."/>
        </authorList>
    </citation>
    <scope>NUCLEOTIDE SEQUENCE [LARGE SCALE GENOMIC DNA]</scope>
</reference>
<keyword evidence="3" id="KW-1133">Transmembrane helix</keyword>
<comment type="caution">
    <text evidence="5">The sequence shown here is derived from an EMBL/GenBank/DDBJ whole genome shotgun (WGS) entry which is preliminary data.</text>
</comment>
<dbReference type="InterPro" id="IPR008962">
    <property type="entry name" value="PapD-like_sf"/>
</dbReference>
<organism evidence="5 6">
    <name type="scientific">Lithospermum erythrorhizon</name>
    <name type="common">Purple gromwell</name>
    <name type="synonym">Lithospermum officinale var. erythrorhizon</name>
    <dbReference type="NCBI Taxonomy" id="34254"/>
    <lineage>
        <taxon>Eukaryota</taxon>
        <taxon>Viridiplantae</taxon>
        <taxon>Streptophyta</taxon>
        <taxon>Embryophyta</taxon>
        <taxon>Tracheophyta</taxon>
        <taxon>Spermatophyta</taxon>
        <taxon>Magnoliopsida</taxon>
        <taxon>eudicotyledons</taxon>
        <taxon>Gunneridae</taxon>
        <taxon>Pentapetalae</taxon>
        <taxon>asterids</taxon>
        <taxon>lamiids</taxon>
        <taxon>Boraginales</taxon>
        <taxon>Boraginaceae</taxon>
        <taxon>Boraginoideae</taxon>
        <taxon>Lithospermeae</taxon>
        <taxon>Lithospermum</taxon>
    </lineage>
</organism>
<evidence type="ECO:0000259" key="4">
    <source>
        <dbReference type="PROSITE" id="PS50202"/>
    </source>
</evidence>
<keyword evidence="3" id="KW-0812">Transmembrane</keyword>
<proteinExistence type="inferred from homology"/>
<dbReference type="GO" id="GO:0005789">
    <property type="term" value="C:endoplasmic reticulum membrane"/>
    <property type="evidence" value="ECO:0007669"/>
    <property type="project" value="InterPro"/>
</dbReference>
<dbReference type="GO" id="GO:0090158">
    <property type="term" value="P:endoplasmic reticulum membrane organization"/>
    <property type="evidence" value="ECO:0007669"/>
    <property type="project" value="TreeGrafter"/>
</dbReference>
<dbReference type="Proteomes" id="UP001454036">
    <property type="component" value="Unassembled WGS sequence"/>
</dbReference>
<gene>
    <name evidence="5" type="ORF">LIER_03031</name>
</gene>
<evidence type="ECO:0000313" key="6">
    <source>
        <dbReference type="Proteomes" id="UP001454036"/>
    </source>
</evidence>
<dbReference type="PROSITE" id="PS50202">
    <property type="entry name" value="MSP"/>
    <property type="match status" value="1"/>
</dbReference>
<dbReference type="GO" id="GO:0005886">
    <property type="term" value="C:plasma membrane"/>
    <property type="evidence" value="ECO:0007669"/>
    <property type="project" value="TreeGrafter"/>
</dbReference>
<dbReference type="Gene3D" id="2.60.40.10">
    <property type="entry name" value="Immunoglobulins"/>
    <property type="match status" value="1"/>
</dbReference>
<dbReference type="Pfam" id="PF00635">
    <property type="entry name" value="Motile_Sperm"/>
    <property type="match status" value="1"/>
</dbReference>
<keyword evidence="3" id="KW-0472">Membrane</keyword>
<dbReference type="InterPro" id="IPR013783">
    <property type="entry name" value="Ig-like_fold"/>
</dbReference>
<comment type="similarity">
    <text evidence="1">Belongs to the VAMP-associated protein (VAP) (TC 9.B.17) family.</text>
</comment>
<feature type="transmembrane region" description="Helical" evidence="3">
    <location>
        <begin position="403"/>
        <end position="422"/>
    </location>
</feature>
<feature type="domain" description="MSP" evidence="4">
    <location>
        <begin position="5"/>
        <end position="125"/>
    </location>
</feature>
<dbReference type="SUPFAM" id="SSF49354">
    <property type="entry name" value="PapD-like"/>
    <property type="match status" value="1"/>
</dbReference>
<dbReference type="AlphaFoldDB" id="A0AAV3NVK7"/>
<sequence length="426" mass="47752">MNNQLLDIEPRDLKFIFELKKQSSCSVRVVNKTDYLVAYKVKTTSPRKYCVRPNVGIVKPKSSCDFTVTMQGQKVAPPDLICKDKFLVQSAIVPDGTTDEDITSSMFVKDDGKHVEDSKLKVILVSPSNSPELSPKKGVRDQMPAHEATLQEDHVFNGIDIINLPKEKNHEDIINLHKSDVIEKITSPNQTNTGVIDILKDVTIQNFKDSEDINVSQKEIIEDINLQNHSTSEEMNSRKNDSIGDISMQKDITNNEITPSTKHDSEDEGLLKHRASAQKERTIAGIIPPTENNTENIIPDSKAESIATESVQKNSVVGSVAAEFGMKEAEFGMKKDIPDLELVKDIETIKSKLSGLESKLREAEITISKLTEERRLRSEEKEILRKEVVALKSRTFASKRVQVGFPFLYVVVVAFIGMVLGYRFHC</sequence>
<dbReference type="PANTHER" id="PTHR10809:SF45">
    <property type="entry name" value="VESICLE-ASSOCIATED PROTEIN 2-2"/>
    <property type="match status" value="1"/>
</dbReference>
<feature type="coiled-coil region" evidence="2">
    <location>
        <begin position="346"/>
        <end position="387"/>
    </location>
</feature>
<evidence type="ECO:0000256" key="3">
    <source>
        <dbReference type="SAM" id="Phobius"/>
    </source>
</evidence>
<evidence type="ECO:0000256" key="1">
    <source>
        <dbReference type="ARBA" id="ARBA00008932"/>
    </source>
</evidence>
<dbReference type="InterPro" id="IPR000535">
    <property type="entry name" value="MSP_dom"/>
</dbReference>
<evidence type="ECO:0000256" key="2">
    <source>
        <dbReference type="SAM" id="Coils"/>
    </source>
</evidence>
<dbReference type="PANTHER" id="PTHR10809">
    <property type="entry name" value="VESICLE-ASSOCIATED MEMBRANE PROTEIN-ASSOCIATED PROTEIN"/>
    <property type="match status" value="1"/>
</dbReference>
<dbReference type="InterPro" id="IPR016763">
    <property type="entry name" value="VAP"/>
</dbReference>
<keyword evidence="2" id="KW-0175">Coiled coil</keyword>
<dbReference type="EMBL" id="BAABME010000354">
    <property type="protein sequence ID" value="GAA0142040.1"/>
    <property type="molecule type" value="Genomic_DNA"/>
</dbReference>
<protein>
    <submittedName>
        <fullName evidence="5">Membrane trafficking regulatory protein</fullName>
    </submittedName>
</protein>